<dbReference type="Proteomes" id="UP000003676">
    <property type="component" value="Unassembled WGS sequence"/>
</dbReference>
<dbReference type="EMBL" id="ABXU01000081">
    <property type="protein sequence ID" value="EEB32337.1"/>
    <property type="molecule type" value="Genomic_DNA"/>
</dbReference>
<dbReference type="AlphaFoldDB" id="B6WXG4"/>
<comment type="caution">
    <text evidence="1">The sequence shown here is derived from an EMBL/GenBank/DDBJ whole genome shotgun (WGS) entry which is preliminary data.</text>
</comment>
<reference evidence="1 2" key="2">
    <citation type="submission" date="2008-10" db="EMBL/GenBank/DDBJ databases">
        <authorList>
            <person name="Fulton L."/>
            <person name="Clifton S."/>
            <person name="Fulton B."/>
            <person name="Xu J."/>
            <person name="Minx P."/>
            <person name="Pepin K.H."/>
            <person name="Johnson M."/>
            <person name="Bhonagiri V."/>
            <person name="Nash W.E."/>
            <person name="Mardis E.R."/>
            <person name="Wilson R.K."/>
        </authorList>
    </citation>
    <scope>NUCLEOTIDE SEQUENCE [LARGE SCALE GENOMIC DNA]</scope>
    <source>
        <strain evidence="1 2">ATCC 29098</strain>
    </source>
</reference>
<proteinExistence type="predicted"/>
<reference evidence="1 2" key="1">
    <citation type="submission" date="2008-10" db="EMBL/GenBank/DDBJ databases">
        <title>Draft genome sequence of Desulvovibrio piger (ATCC 29098).</title>
        <authorList>
            <person name="Sudarsanam P."/>
            <person name="Ley R."/>
            <person name="Guruge J."/>
            <person name="Turnbaugh P.J."/>
            <person name="Mahowald M."/>
            <person name="Liep D."/>
            <person name="Gordon J."/>
        </authorList>
    </citation>
    <scope>NUCLEOTIDE SEQUENCE [LARGE SCALE GENOMIC DNA]</scope>
    <source>
        <strain evidence="1 2">ATCC 29098</strain>
    </source>
</reference>
<evidence type="ECO:0000313" key="2">
    <source>
        <dbReference type="Proteomes" id="UP000003676"/>
    </source>
</evidence>
<organism evidence="1 2">
    <name type="scientific">Desulfovibrio piger ATCC 29098</name>
    <dbReference type="NCBI Taxonomy" id="411464"/>
    <lineage>
        <taxon>Bacteria</taxon>
        <taxon>Pseudomonadati</taxon>
        <taxon>Thermodesulfobacteriota</taxon>
        <taxon>Desulfovibrionia</taxon>
        <taxon>Desulfovibrionales</taxon>
        <taxon>Desulfovibrionaceae</taxon>
        <taxon>Desulfovibrio</taxon>
    </lineage>
</organism>
<sequence>MFRHLPAVMAWCGLFPQARHKGLSGRSLPPPSSFIRDAGYAPRLLRSRGARPWRAASTAQVCGHKKRRPPARRPADVLFYGCGTRDQNSL</sequence>
<accession>B6WXG4</accession>
<dbReference type="HOGENOM" id="CLU_2436017_0_0_7"/>
<protein>
    <submittedName>
        <fullName evidence="1">Uncharacterized protein</fullName>
    </submittedName>
</protein>
<gene>
    <name evidence="1" type="ORF">DESPIG_02790</name>
</gene>
<evidence type="ECO:0000313" key="1">
    <source>
        <dbReference type="EMBL" id="EEB32337.1"/>
    </source>
</evidence>
<name>B6WXG4_9BACT</name>